<evidence type="ECO:0000313" key="2">
    <source>
        <dbReference type="Proteomes" id="UP001056374"/>
    </source>
</evidence>
<evidence type="ECO:0000313" key="1">
    <source>
        <dbReference type="EMBL" id="USQ89902.1"/>
    </source>
</evidence>
<keyword evidence="2" id="KW-1185">Reference proteome</keyword>
<proteinExistence type="predicted"/>
<organism evidence="1 2">
    <name type="scientific">Streptomyces phaeoluteigriseus</name>
    <dbReference type="NCBI Taxonomy" id="114686"/>
    <lineage>
        <taxon>Bacteria</taxon>
        <taxon>Bacillati</taxon>
        <taxon>Actinomycetota</taxon>
        <taxon>Actinomycetes</taxon>
        <taxon>Kitasatosporales</taxon>
        <taxon>Streptomycetaceae</taxon>
        <taxon>Streptomyces</taxon>
        <taxon>Streptomyces aurantiacus group</taxon>
    </lineage>
</organism>
<reference evidence="1" key="1">
    <citation type="submission" date="2022-06" db="EMBL/GenBank/DDBJ databases">
        <title>Complete genome sequence of soil microorganisms Streptomyces sp. Qhu-M197 isolated from Alpine meadows habitats on the Tibetan Plateau.</title>
        <authorList>
            <person name="Zhang B."/>
            <person name="Xiang X."/>
            <person name="Fan J."/>
        </authorList>
    </citation>
    <scope>NUCLEOTIDE SEQUENCE</scope>
    <source>
        <strain evidence="1">Qhu-M197</strain>
        <plasmid evidence="1">unnamed1</plasmid>
    </source>
</reference>
<name>A0ABY4ZLK7_9ACTN</name>
<accession>A0ABY4ZLK7</accession>
<protein>
    <submittedName>
        <fullName evidence="1">Uncharacterized protein</fullName>
    </submittedName>
</protein>
<dbReference type="RefSeq" id="WP_252557002.1">
    <property type="nucleotide sequence ID" value="NZ_CP099469.1"/>
</dbReference>
<geneLocation type="plasmid" evidence="1 2">
    <name>unnamed1</name>
</geneLocation>
<dbReference type="Proteomes" id="UP001056374">
    <property type="component" value="Plasmid unnamed1"/>
</dbReference>
<dbReference type="EMBL" id="CP099469">
    <property type="protein sequence ID" value="USQ89902.1"/>
    <property type="molecule type" value="Genomic_DNA"/>
</dbReference>
<sequence>MAMLTRDFPGSEIAIGMQLKHAAARALASRTTQGYMDPDPKWARHLTQAIAERRFERLKDLFDADSRGETVGIGL</sequence>
<keyword evidence="1" id="KW-0614">Plasmid</keyword>
<gene>
    <name evidence="1" type="ORF">NFX46_40175</name>
</gene>